<dbReference type="GeneID" id="9379618"/>
<organism evidence="2 3">
    <name type="scientific">Coprinopsis cinerea (strain Okayama-7 / 130 / ATCC MYA-4618 / FGSC 9003)</name>
    <name type="common">Inky cap fungus</name>
    <name type="synonym">Hormographiella aspergillata</name>
    <dbReference type="NCBI Taxonomy" id="240176"/>
    <lineage>
        <taxon>Eukaryota</taxon>
        <taxon>Fungi</taxon>
        <taxon>Dikarya</taxon>
        <taxon>Basidiomycota</taxon>
        <taxon>Agaricomycotina</taxon>
        <taxon>Agaricomycetes</taxon>
        <taxon>Agaricomycetidae</taxon>
        <taxon>Agaricales</taxon>
        <taxon>Agaricineae</taxon>
        <taxon>Psathyrellaceae</taxon>
        <taxon>Coprinopsis</taxon>
    </lineage>
</organism>
<evidence type="ECO:0000256" key="1">
    <source>
        <dbReference type="SAM" id="MobiDB-lite"/>
    </source>
</evidence>
<evidence type="ECO:0000313" key="3">
    <source>
        <dbReference type="Proteomes" id="UP000001861"/>
    </source>
</evidence>
<dbReference type="Proteomes" id="UP000001861">
    <property type="component" value="Unassembled WGS sequence"/>
</dbReference>
<dbReference type="VEuPathDB" id="FungiDB:CC1G_15032"/>
<dbReference type="KEGG" id="cci:CC1G_15032"/>
<dbReference type="HOGENOM" id="CLU_2497816_0_0_1"/>
<gene>
    <name evidence="2" type="ORF">CC1G_15032</name>
</gene>
<comment type="caution">
    <text evidence="2">The sequence shown here is derived from an EMBL/GenBank/DDBJ whole genome shotgun (WGS) entry which is preliminary data.</text>
</comment>
<evidence type="ECO:0000313" key="2">
    <source>
        <dbReference type="EMBL" id="EFI27207.1"/>
    </source>
</evidence>
<proteinExistence type="predicted"/>
<sequence length="86" mass="9655">MRSVEKNKKKNVDNHSGVLLKSVPNTRPTLVQPKKPKPQKIKGTCQKTTPIATSSFNVPYRTPSPTMKPMCDVLALVHTVHNGRHW</sequence>
<accession>D6RPD9</accession>
<feature type="region of interest" description="Disordered" evidence="1">
    <location>
        <begin position="1"/>
        <end position="48"/>
    </location>
</feature>
<dbReference type="AlphaFoldDB" id="D6RPD9"/>
<reference evidence="2 3" key="1">
    <citation type="journal article" date="2010" name="Proc. Natl. Acad. Sci. U.S.A.">
        <title>Insights into evolution of multicellular fungi from the assembled chromosomes of the mushroom Coprinopsis cinerea (Coprinus cinereus).</title>
        <authorList>
            <person name="Stajich J.E."/>
            <person name="Wilke S.K."/>
            <person name="Ahren D."/>
            <person name="Au C.H."/>
            <person name="Birren B.W."/>
            <person name="Borodovsky M."/>
            <person name="Burns C."/>
            <person name="Canback B."/>
            <person name="Casselton L.A."/>
            <person name="Cheng C.K."/>
            <person name="Deng J."/>
            <person name="Dietrich F.S."/>
            <person name="Fargo D.C."/>
            <person name="Farman M.L."/>
            <person name="Gathman A.C."/>
            <person name="Goldberg J."/>
            <person name="Guigo R."/>
            <person name="Hoegger P.J."/>
            <person name="Hooker J.B."/>
            <person name="Huggins A."/>
            <person name="James T.Y."/>
            <person name="Kamada T."/>
            <person name="Kilaru S."/>
            <person name="Kodira C."/>
            <person name="Kues U."/>
            <person name="Kupfer D."/>
            <person name="Kwan H.S."/>
            <person name="Lomsadze A."/>
            <person name="Li W."/>
            <person name="Lilly W.W."/>
            <person name="Ma L.J."/>
            <person name="Mackey A.J."/>
            <person name="Manning G."/>
            <person name="Martin F."/>
            <person name="Muraguchi H."/>
            <person name="Natvig D.O."/>
            <person name="Palmerini H."/>
            <person name="Ramesh M.A."/>
            <person name="Rehmeyer C.J."/>
            <person name="Roe B.A."/>
            <person name="Shenoy N."/>
            <person name="Stanke M."/>
            <person name="Ter-Hovhannisyan V."/>
            <person name="Tunlid A."/>
            <person name="Velagapudi R."/>
            <person name="Vision T.J."/>
            <person name="Zeng Q."/>
            <person name="Zolan M.E."/>
            <person name="Pukkila P.J."/>
        </authorList>
    </citation>
    <scope>NUCLEOTIDE SEQUENCE [LARGE SCALE GENOMIC DNA]</scope>
    <source>
        <strain evidence="3">Okayama-7 / 130 / ATCC MYA-4618 / FGSC 9003</strain>
    </source>
</reference>
<keyword evidence="3" id="KW-1185">Reference proteome</keyword>
<dbReference type="EMBL" id="AACS02000008">
    <property type="protein sequence ID" value="EFI27207.1"/>
    <property type="molecule type" value="Genomic_DNA"/>
</dbReference>
<dbReference type="InParanoid" id="D6RPD9"/>
<dbReference type="RefSeq" id="XP_002910701.1">
    <property type="nucleotide sequence ID" value="XM_002910655.1"/>
</dbReference>
<protein>
    <submittedName>
        <fullName evidence="2">Uncharacterized protein</fullName>
    </submittedName>
</protein>
<name>D6RPD9_COPC7</name>
<feature type="compositionally biased region" description="Basic and acidic residues" evidence="1">
    <location>
        <begin position="1"/>
        <end position="13"/>
    </location>
</feature>